<dbReference type="Proteomes" id="UP001154282">
    <property type="component" value="Unassembled WGS sequence"/>
</dbReference>
<evidence type="ECO:0000313" key="2">
    <source>
        <dbReference type="EMBL" id="CAI0540840.1"/>
    </source>
</evidence>
<sequence length="70" mass="8262">MQKLKEHRSQLQQPRRTHPGGHVNRKLHQLDLGLPRQQPSHRRNSFRNREPKQLGHPPDGQQLPQRSNPT</sequence>
<organism evidence="2 3">
    <name type="scientific">Linum tenue</name>
    <dbReference type="NCBI Taxonomy" id="586396"/>
    <lineage>
        <taxon>Eukaryota</taxon>
        <taxon>Viridiplantae</taxon>
        <taxon>Streptophyta</taxon>
        <taxon>Embryophyta</taxon>
        <taxon>Tracheophyta</taxon>
        <taxon>Spermatophyta</taxon>
        <taxon>Magnoliopsida</taxon>
        <taxon>eudicotyledons</taxon>
        <taxon>Gunneridae</taxon>
        <taxon>Pentapetalae</taxon>
        <taxon>rosids</taxon>
        <taxon>fabids</taxon>
        <taxon>Malpighiales</taxon>
        <taxon>Linaceae</taxon>
        <taxon>Linum</taxon>
    </lineage>
</organism>
<feature type="region of interest" description="Disordered" evidence="1">
    <location>
        <begin position="1"/>
        <end position="70"/>
    </location>
</feature>
<accession>A0AAV0Q6K9</accession>
<evidence type="ECO:0000313" key="3">
    <source>
        <dbReference type="Proteomes" id="UP001154282"/>
    </source>
</evidence>
<dbReference type="EMBL" id="CAMGYJ010000009">
    <property type="protein sequence ID" value="CAI0540840.1"/>
    <property type="molecule type" value="Genomic_DNA"/>
</dbReference>
<reference evidence="2" key="1">
    <citation type="submission" date="2022-08" db="EMBL/GenBank/DDBJ databases">
        <authorList>
            <person name="Gutierrez-Valencia J."/>
        </authorList>
    </citation>
    <scope>NUCLEOTIDE SEQUENCE</scope>
</reference>
<evidence type="ECO:0000256" key="1">
    <source>
        <dbReference type="SAM" id="MobiDB-lite"/>
    </source>
</evidence>
<feature type="compositionally biased region" description="Basic residues" evidence="1">
    <location>
        <begin position="15"/>
        <end position="27"/>
    </location>
</feature>
<dbReference type="AlphaFoldDB" id="A0AAV0Q6K9"/>
<proteinExistence type="predicted"/>
<comment type="caution">
    <text evidence="2">The sequence shown here is derived from an EMBL/GenBank/DDBJ whole genome shotgun (WGS) entry which is preliminary data.</text>
</comment>
<protein>
    <submittedName>
        <fullName evidence="2">Uncharacterized protein</fullName>
    </submittedName>
</protein>
<name>A0AAV0Q6K9_9ROSI</name>
<gene>
    <name evidence="2" type="ORF">LITE_LOCUS41859</name>
</gene>
<keyword evidence="3" id="KW-1185">Reference proteome</keyword>